<reference evidence="2" key="1">
    <citation type="submission" date="2016-05" db="EMBL/GenBank/DDBJ databases">
        <authorList>
            <person name="Lavstsen T."/>
            <person name="Jespersen J.S."/>
        </authorList>
    </citation>
    <scope>NUCLEOTIDE SEQUENCE</scope>
    <source>
        <tissue evidence="2">Brain</tissue>
    </source>
</reference>
<reference evidence="2" key="2">
    <citation type="submission" date="2016-06" db="EMBL/GenBank/DDBJ databases">
        <title>The genome of a short-lived fish provides insights into sex chromosome evolution and the genetic control of aging.</title>
        <authorList>
            <person name="Reichwald K."/>
            <person name="Felder M."/>
            <person name="Petzold A."/>
            <person name="Koch P."/>
            <person name="Groth M."/>
            <person name="Platzer M."/>
        </authorList>
    </citation>
    <scope>NUCLEOTIDE SEQUENCE</scope>
    <source>
        <tissue evidence="2">Brain</tissue>
    </source>
</reference>
<dbReference type="Gene3D" id="3.30.420.10">
    <property type="entry name" value="Ribonuclease H-like superfamily/Ribonuclease H"/>
    <property type="match status" value="1"/>
</dbReference>
<accession>A0A1A8AT97</accession>
<evidence type="ECO:0000313" key="2">
    <source>
        <dbReference type="EMBL" id="SBP57918.1"/>
    </source>
</evidence>
<dbReference type="InterPro" id="IPR036397">
    <property type="entry name" value="RNaseH_sf"/>
</dbReference>
<gene>
    <name evidence="2" type="primary">CU041398.1</name>
</gene>
<dbReference type="AlphaFoldDB" id="A0A1A8AT97"/>
<sequence length="290" mass="32317">MGSVSGLHNLLLPVSRKREWSSCLPQLCFSYNTTLQQSTGESPFFLMFGQEPRLPVDFLLGRVQEPVSGSVHDWIVEHQNQLQMAFEDTRERLLEAVAKRKNIHDQRVKDSTLEEGQYVLIRPLGWKGRHKIQDRWGRVVHKVLRVPVEGGPVYTVAPADGVEKVKNVHRAMLKPVVWAGSPVEVIASGGHSTAQDQVESSEEDDWVLVRTGPLQHTQPRAALVSQPAQLLHPGVQLDQEMPGSGGVQAPVEDWPPLAVPWTQPEVSGGTIMRRSQRTTAGRHSNVHHLP</sequence>
<protein>
    <submittedName>
        <fullName evidence="2">Uncharacterized protein</fullName>
    </submittedName>
</protein>
<feature type="region of interest" description="Disordered" evidence="1">
    <location>
        <begin position="260"/>
        <end position="290"/>
    </location>
</feature>
<evidence type="ECO:0000256" key="1">
    <source>
        <dbReference type="SAM" id="MobiDB-lite"/>
    </source>
</evidence>
<feature type="non-terminal residue" evidence="2">
    <location>
        <position position="290"/>
    </location>
</feature>
<name>A0A1A8AT97_NOTFU</name>
<organism evidence="2">
    <name type="scientific">Nothobranchius furzeri</name>
    <name type="common">Turquoise killifish</name>
    <dbReference type="NCBI Taxonomy" id="105023"/>
    <lineage>
        <taxon>Eukaryota</taxon>
        <taxon>Metazoa</taxon>
        <taxon>Chordata</taxon>
        <taxon>Craniata</taxon>
        <taxon>Vertebrata</taxon>
        <taxon>Euteleostomi</taxon>
        <taxon>Actinopterygii</taxon>
        <taxon>Neopterygii</taxon>
        <taxon>Teleostei</taxon>
        <taxon>Neoteleostei</taxon>
        <taxon>Acanthomorphata</taxon>
        <taxon>Ovalentaria</taxon>
        <taxon>Atherinomorphae</taxon>
        <taxon>Cyprinodontiformes</taxon>
        <taxon>Nothobranchiidae</taxon>
        <taxon>Nothobranchius</taxon>
    </lineage>
</organism>
<proteinExistence type="predicted"/>
<dbReference type="EMBL" id="HADY01019433">
    <property type="protein sequence ID" value="SBP57918.1"/>
    <property type="molecule type" value="Transcribed_RNA"/>
</dbReference>
<dbReference type="GO" id="GO:0003676">
    <property type="term" value="F:nucleic acid binding"/>
    <property type="evidence" value="ECO:0007669"/>
    <property type="project" value="InterPro"/>
</dbReference>